<organism evidence="1 2">
    <name type="scientific">Novipirellula artificiosorum</name>
    <dbReference type="NCBI Taxonomy" id="2528016"/>
    <lineage>
        <taxon>Bacteria</taxon>
        <taxon>Pseudomonadati</taxon>
        <taxon>Planctomycetota</taxon>
        <taxon>Planctomycetia</taxon>
        <taxon>Pirellulales</taxon>
        <taxon>Pirellulaceae</taxon>
        <taxon>Novipirellula</taxon>
    </lineage>
</organism>
<dbReference type="SUPFAM" id="SSF51445">
    <property type="entry name" value="(Trans)glycosidases"/>
    <property type="match status" value="1"/>
</dbReference>
<name>A0A5C6E2B8_9BACT</name>
<accession>A0A5C6E2B8</accession>
<keyword evidence="2" id="KW-1185">Reference proteome</keyword>
<evidence type="ECO:0008006" key="3">
    <source>
        <dbReference type="Google" id="ProtNLM"/>
    </source>
</evidence>
<protein>
    <recommendedName>
        <fullName evidence="3">Glycoside hydrolase family 42 N-terminal domain-containing protein</fullName>
    </recommendedName>
</protein>
<evidence type="ECO:0000313" key="1">
    <source>
        <dbReference type="EMBL" id="TWU42634.1"/>
    </source>
</evidence>
<dbReference type="Proteomes" id="UP000319143">
    <property type="component" value="Unassembled WGS sequence"/>
</dbReference>
<gene>
    <name evidence="1" type="ORF">Poly41_09330</name>
</gene>
<sequence>MFVNQLKPCLAKRFIFLTSINVFWLITLSAQAELLSVVNPKSGDLSVLDRTTEYFGINYYDWGPGWSSVKREKSVSEDGDVARFSFENVIEETQTPFTIVGAWSSPAKDQLRFEAVMKPGGDSELVIAQFGLNPGVAFDGGSVVVTQHDGTNVTHRLPLGRVDLGEQVVKLELIDAAGDKTHLMFEQPTSIAADRQARITIAKDGIKEGVVQKLAFRIQLPKSMQFVAGMDAAQSLVDMTHWYRFDPPSPIALDSEWNMQSWLEKPAGKHGRIKRHGDKLVYNGKPIKLWGLNNSYSACAPEKELADKRADFYAAMGVNTVRLHKYADGTGWAGILTKESAAEFDPEGLDRMDYYVAALKERGIYTKLSPVFIVDVGPGDRGRVPYMDEFGPLQNNRVSAKHGSLYLSTELQDLLIDQVATLLRHTNPYTGQTYAQETAIAYVELYNEDSALFGGVTSVMAKSPTLRKRGGEMFAEWLKHKYETEAAFLQAWGDKALNHGLLKNQKLPQDENWSENRIYPAGNPWFFDPTNLNTSQQDAQRRLLDTMAFLYELQNNVYDRYANAIREAGYEGELIASNWQAGRMTSHFYNLHSDYRIGTIDRHNYFGGGRGLGPFRSASMLAVPGSGSLSSSLQQVTDRPFMLSEWIHVLPNEWGVEGPAIIGAYGMGLQGWDVSYAFQNADDGTFSSIIGGHSWDVTAPQFIGVFPAVSRQVLRGDVKESMVNHHRNVHIPSLDQQQIGFDEFVRQEWDEKTFDSEVFSAESLAVARGTVRFSGEFEATDHFDLSEHKRKGHLLSTTRELLWTPGKHAQDGHIAISTPGTQAVIGFAKDRVIPMADTQITPRSRFAAVYLSAQSPHGTIAKDEGILLTAIARARNEGMVVLNDCYLMSLGNTRGNKPDGPIVMEPVVADIQLKREGSPTIHILDHGGSRTGQTLTIENGRFQVDTARDGSPYYLIEYGQ</sequence>
<dbReference type="EMBL" id="SJPV01000001">
    <property type="protein sequence ID" value="TWU42634.1"/>
    <property type="molecule type" value="Genomic_DNA"/>
</dbReference>
<dbReference type="OrthoDB" id="9809937at2"/>
<dbReference type="Gene3D" id="3.20.20.80">
    <property type="entry name" value="Glycosidases"/>
    <property type="match status" value="1"/>
</dbReference>
<dbReference type="InterPro" id="IPR017853">
    <property type="entry name" value="GH"/>
</dbReference>
<reference evidence="1 2" key="1">
    <citation type="submission" date="2019-02" db="EMBL/GenBank/DDBJ databases">
        <title>Deep-cultivation of Planctomycetes and their phenomic and genomic characterization uncovers novel biology.</title>
        <authorList>
            <person name="Wiegand S."/>
            <person name="Jogler M."/>
            <person name="Boedeker C."/>
            <person name="Pinto D."/>
            <person name="Vollmers J."/>
            <person name="Rivas-Marin E."/>
            <person name="Kohn T."/>
            <person name="Peeters S.H."/>
            <person name="Heuer A."/>
            <person name="Rast P."/>
            <person name="Oberbeckmann S."/>
            <person name="Bunk B."/>
            <person name="Jeske O."/>
            <person name="Meyerdierks A."/>
            <person name="Storesund J.E."/>
            <person name="Kallscheuer N."/>
            <person name="Luecker S."/>
            <person name="Lage O.M."/>
            <person name="Pohl T."/>
            <person name="Merkel B.J."/>
            <person name="Hornburger P."/>
            <person name="Mueller R.-W."/>
            <person name="Bruemmer F."/>
            <person name="Labrenz M."/>
            <person name="Spormann A.M."/>
            <person name="Op Den Camp H."/>
            <person name="Overmann J."/>
            <person name="Amann R."/>
            <person name="Jetten M.S.M."/>
            <person name="Mascher T."/>
            <person name="Medema M.H."/>
            <person name="Devos D.P."/>
            <person name="Kaster A.-K."/>
            <person name="Ovreas L."/>
            <person name="Rohde M."/>
            <person name="Galperin M.Y."/>
            <person name="Jogler C."/>
        </authorList>
    </citation>
    <scope>NUCLEOTIDE SEQUENCE [LARGE SCALE GENOMIC DNA]</scope>
    <source>
        <strain evidence="1 2">Poly41</strain>
    </source>
</reference>
<proteinExistence type="predicted"/>
<dbReference type="RefSeq" id="WP_146524652.1">
    <property type="nucleotide sequence ID" value="NZ_SJPV01000001.1"/>
</dbReference>
<dbReference type="AlphaFoldDB" id="A0A5C6E2B8"/>
<evidence type="ECO:0000313" key="2">
    <source>
        <dbReference type="Proteomes" id="UP000319143"/>
    </source>
</evidence>
<comment type="caution">
    <text evidence="1">The sequence shown here is derived from an EMBL/GenBank/DDBJ whole genome shotgun (WGS) entry which is preliminary data.</text>
</comment>